<dbReference type="Gene3D" id="3.10.120.10">
    <property type="entry name" value="Cytochrome b5-like heme/steroid binding domain"/>
    <property type="match status" value="1"/>
</dbReference>
<dbReference type="SUPFAM" id="SSF55856">
    <property type="entry name" value="Cytochrome b5-like heme/steroid binding domain"/>
    <property type="match status" value="1"/>
</dbReference>
<keyword evidence="6" id="KW-0256">Endoplasmic reticulum</keyword>
<dbReference type="Pfam" id="PF00173">
    <property type="entry name" value="Cyt-b5"/>
    <property type="match status" value="1"/>
</dbReference>
<evidence type="ECO:0000256" key="5">
    <source>
        <dbReference type="ARBA" id="ARBA00022723"/>
    </source>
</evidence>
<dbReference type="InterPro" id="IPR038175">
    <property type="entry name" value="CBM21_dom_sf"/>
</dbReference>
<sequence length="419" mass="46772">MSDTPSVKLEHGFADGTTAQSTGLSAGLSAGHTAPVMEEKEQSSPGELRYFRLSEIEEKNSFKSTWIIIHNKVYDVTRFLEEHPGGEEVLREQAGGDATESFEDVGHSTDAREMAADMIIGELHPDDREKIAKPVDTLVTTLHEEQSSWSQWLIPLLAAGVCQSRIHKDHKGRERSTGTCRGAQGCRGPQGRSVEHRRLQKSNMLDPVDGLLEPVSDEELDAEQDAARLRFMRERRRARSLPACTALLGDGGRKRVQFADTLGLSLADVKHFSTTDAPLVPHAVLTRHRSLQRAPQPLLVLVPCFPEIVDAQQRAQVQRVALEKLHVTQFEVRGQVLTCTEDMDAHVSVRYTFNEWLSHVDTPAARLSDRCFSFSVLAPPPWSASALHFAVHMRTVDGDFWDNNSGENYSLRYGRAHRD</sequence>
<dbReference type="EMBL" id="OZ035843">
    <property type="protein sequence ID" value="CAL1596649.1"/>
    <property type="molecule type" value="Genomic_DNA"/>
</dbReference>
<evidence type="ECO:0000256" key="3">
    <source>
        <dbReference type="ARBA" id="ARBA00022617"/>
    </source>
</evidence>
<dbReference type="InterPro" id="IPR018506">
    <property type="entry name" value="Cyt_B5_heme-BS"/>
</dbReference>
<evidence type="ECO:0000256" key="10">
    <source>
        <dbReference type="ARBA" id="ARBA00023136"/>
    </source>
</evidence>
<evidence type="ECO:0000259" key="16">
    <source>
        <dbReference type="PROSITE" id="PS50255"/>
    </source>
</evidence>
<evidence type="ECO:0000256" key="9">
    <source>
        <dbReference type="ARBA" id="ARBA00023004"/>
    </source>
</evidence>
<dbReference type="PROSITE" id="PS00191">
    <property type="entry name" value="CYTOCHROME_B5_1"/>
    <property type="match status" value="1"/>
</dbReference>
<dbReference type="InterPro" id="IPR005036">
    <property type="entry name" value="CBM21_dom"/>
</dbReference>
<evidence type="ECO:0000256" key="6">
    <source>
        <dbReference type="ARBA" id="ARBA00022824"/>
    </source>
</evidence>
<dbReference type="Gene3D" id="2.60.40.2440">
    <property type="entry name" value="Carbohydrate binding type-21 domain"/>
    <property type="match status" value="1"/>
</dbReference>
<keyword evidence="7" id="KW-0492">Microsome</keyword>
<evidence type="ECO:0000256" key="15">
    <source>
        <dbReference type="SAM" id="MobiDB-lite"/>
    </source>
</evidence>
<dbReference type="InterPro" id="IPR001199">
    <property type="entry name" value="Cyt_B5-like_heme/steroid-bd"/>
</dbReference>
<protein>
    <recommendedName>
        <fullName evidence="13">Cytochrome b5</fullName>
    </recommendedName>
</protein>
<evidence type="ECO:0000256" key="8">
    <source>
        <dbReference type="ARBA" id="ARBA00022982"/>
    </source>
</evidence>
<dbReference type="PROSITE" id="PS50255">
    <property type="entry name" value="CYTOCHROME_B5_2"/>
    <property type="match status" value="1"/>
</dbReference>
<keyword evidence="9 14" id="KW-0408">Iron</keyword>
<dbReference type="Proteomes" id="UP001497482">
    <property type="component" value="Chromosome 21"/>
</dbReference>
<evidence type="ECO:0000259" key="17">
    <source>
        <dbReference type="PROSITE" id="PS51159"/>
    </source>
</evidence>
<comment type="subcellular location">
    <subcellularLocation>
        <location evidence="1">Endoplasmic reticulum membrane</location>
        <topology evidence="1">Single-pass membrane protein</topology>
        <orientation evidence="1">Cytoplasmic side</orientation>
    </subcellularLocation>
    <subcellularLocation>
        <location evidence="11">Microsome membrane</location>
        <topology evidence="11">Single-pass membrane protein</topology>
        <orientation evidence="11">Cytoplasmic side</orientation>
    </subcellularLocation>
</comment>
<dbReference type="PRINTS" id="PR00363">
    <property type="entry name" value="CYTOCHROMEB5"/>
</dbReference>
<keyword evidence="4" id="KW-0812">Transmembrane</keyword>
<evidence type="ECO:0000256" key="11">
    <source>
        <dbReference type="ARBA" id="ARBA00037877"/>
    </source>
</evidence>
<feature type="domain" description="Cytochrome b5 heme-binding" evidence="16">
    <location>
        <begin position="48"/>
        <end position="124"/>
    </location>
</feature>
<evidence type="ECO:0000256" key="14">
    <source>
        <dbReference type="RuleBase" id="RU362121"/>
    </source>
</evidence>
<dbReference type="InterPro" id="IPR050668">
    <property type="entry name" value="Cytochrome_b5"/>
</dbReference>
<proteinExistence type="inferred from homology"/>
<evidence type="ECO:0000313" key="18">
    <source>
        <dbReference type="EMBL" id="CAL1596649.1"/>
    </source>
</evidence>
<feature type="region of interest" description="Disordered" evidence="15">
    <location>
        <begin position="170"/>
        <end position="195"/>
    </location>
</feature>
<evidence type="ECO:0000256" key="13">
    <source>
        <dbReference type="ARBA" id="ARBA00039806"/>
    </source>
</evidence>
<keyword evidence="2" id="KW-0813">Transport</keyword>
<accession>A0AAV2LAV3</accession>
<keyword evidence="8" id="KW-0249">Electron transport</keyword>
<evidence type="ECO:0000256" key="7">
    <source>
        <dbReference type="ARBA" id="ARBA00022848"/>
    </source>
</evidence>
<dbReference type="Pfam" id="PF03370">
    <property type="entry name" value="CBM_21"/>
    <property type="match status" value="1"/>
</dbReference>
<dbReference type="AlphaFoldDB" id="A0AAV2LAV3"/>
<dbReference type="SMART" id="SM01117">
    <property type="entry name" value="Cyt-b5"/>
    <property type="match status" value="1"/>
</dbReference>
<keyword evidence="3 14" id="KW-0349">Heme</keyword>
<feature type="region of interest" description="Disordered" evidence="15">
    <location>
        <begin position="1"/>
        <end position="46"/>
    </location>
</feature>
<evidence type="ECO:0000256" key="4">
    <source>
        <dbReference type="ARBA" id="ARBA00022692"/>
    </source>
</evidence>
<dbReference type="GO" id="GO:0020037">
    <property type="term" value="F:heme binding"/>
    <property type="evidence" value="ECO:0007669"/>
    <property type="project" value="UniProtKB-UniRule"/>
</dbReference>
<evidence type="ECO:0000256" key="2">
    <source>
        <dbReference type="ARBA" id="ARBA00022448"/>
    </source>
</evidence>
<dbReference type="InterPro" id="IPR036400">
    <property type="entry name" value="Cyt_B5-like_heme/steroid_sf"/>
</dbReference>
<comment type="similarity">
    <text evidence="12 14">Belongs to the cytochrome b5 family.</text>
</comment>
<dbReference type="PANTHER" id="PTHR19359:SF150">
    <property type="entry name" value="CYTOCHROME B5"/>
    <property type="match status" value="1"/>
</dbReference>
<gene>
    <name evidence="18" type="ORF">KC01_LOCUS25298</name>
</gene>
<keyword evidence="10" id="KW-0472">Membrane</keyword>
<dbReference type="GO" id="GO:0046872">
    <property type="term" value="F:metal ion binding"/>
    <property type="evidence" value="ECO:0007669"/>
    <property type="project" value="UniProtKB-UniRule"/>
</dbReference>
<dbReference type="PROSITE" id="PS51159">
    <property type="entry name" value="CBM21"/>
    <property type="match status" value="1"/>
</dbReference>
<name>A0AAV2LAV3_KNICA</name>
<evidence type="ECO:0000313" key="19">
    <source>
        <dbReference type="Proteomes" id="UP001497482"/>
    </source>
</evidence>
<dbReference type="FunFam" id="3.10.120.10:FF:000002">
    <property type="entry name" value="Cytochrome b5 type B"/>
    <property type="match status" value="1"/>
</dbReference>
<keyword evidence="19" id="KW-1185">Reference proteome</keyword>
<organism evidence="18 19">
    <name type="scientific">Knipowitschia caucasica</name>
    <name type="common">Caucasian dwarf goby</name>
    <name type="synonym">Pomatoschistus caucasicus</name>
    <dbReference type="NCBI Taxonomy" id="637954"/>
    <lineage>
        <taxon>Eukaryota</taxon>
        <taxon>Metazoa</taxon>
        <taxon>Chordata</taxon>
        <taxon>Craniata</taxon>
        <taxon>Vertebrata</taxon>
        <taxon>Euteleostomi</taxon>
        <taxon>Actinopterygii</taxon>
        <taxon>Neopterygii</taxon>
        <taxon>Teleostei</taxon>
        <taxon>Neoteleostei</taxon>
        <taxon>Acanthomorphata</taxon>
        <taxon>Gobiaria</taxon>
        <taxon>Gobiiformes</taxon>
        <taxon>Gobioidei</taxon>
        <taxon>Gobiidae</taxon>
        <taxon>Gobiinae</taxon>
        <taxon>Knipowitschia</taxon>
    </lineage>
</organism>
<dbReference type="GO" id="GO:0005789">
    <property type="term" value="C:endoplasmic reticulum membrane"/>
    <property type="evidence" value="ECO:0007669"/>
    <property type="project" value="UniProtKB-SubCell"/>
</dbReference>
<evidence type="ECO:0000256" key="12">
    <source>
        <dbReference type="ARBA" id="ARBA00038168"/>
    </source>
</evidence>
<reference evidence="18 19" key="1">
    <citation type="submission" date="2024-04" db="EMBL/GenBank/DDBJ databases">
        <authorList>
            <person name="Waldvogel A.-M."/>
            <person name="Schoenle A."/>
        </authorList>
    </citation>
    <scope>NUCLEOTIDE SEQUENCE [LARGE SCALE GENOMIC DNA]</scope>
</reference>
<dbReference type="PANTHER" id="PTHR19359">
    <property type="entry name" value="CYTOCHROME B5"/>
    <property type="match status" value="1"/>
</dbReference>
<feature type="domain" description="CBM21" evidence="17">
    <location>
        <begin position="312"/>
        <end position="412"/>
    </location>
</feature>
<keyword evidence="5 14" id="KW-0479">Metal-binding</keyword>
<evidence type="ECO:0000256" key="1">
    <source>
        <dbReference type="ARBA" id="ARBA00004131"/>
    </source>
</evidence>